<organism evidence="8 9">
    <name type="scientific">Salipiger thiooxidans</name>
    <dbReference type="NCBI Taxonomy" id="282683"/>
    <lineage>
        <taxon>Bacteria</taxon>
        <taxon>Pseudomonadati</taxon>
        <taxon>Pseudomonadota</taxon>
        <taxon>Alphaproteobacteria</taxon>
        <taxon>Rhodobacterales</taxon>
        <taxon>Roseobacteraceae</taxon>
        <taxon>Salipiger</taxon>
    </lineage>
</organism>
<evidence type="ECO:0000256" key="6">
    <source>
        <dbReference type="SAM" id="Phobius"/>
    </source>
</evidence>
<accession>A0A1G7AH58</accession>
<reference evidence="9" key="1">
    <citation type="submission" date="2016-10" db="EMBL/GenBank/DDBJ databases">
        <authorList>
            <person name="Varghese N."/>
            <person name="Submissions S."/>
        </authorList>
    </citation>
    <scope>NUCLEOTIDE SEQUENCE [LARGE SCALE GENOMIC DNA]</scope>
    <source>
        <strain evidence="9">DSM 10146</strain>
    </source>
</reference>
<dbReference type="RefSeq" id="WP_089954135.1">
    <property type="nucleotide sequence ID" value="NZ_FNAV01000001.1"/>
</dbReference>
<keyword evidence="6" id="KW-0472">Membrane</keyword>
<dbReference type="AlphaFoldDB" id="A0A1G7AH58"/>
<feature type="domain" description="PLD phosphodiesterase" evidence="7">
    <location>
        <begin position="409"/>
        <end position="436"/>
    </location>
</feature>
<evidence type="ECO:0000313" key="9">
    <source>
        <dbReference type="Proteomes" id="UP000198994"/>
    </source>
</evidence>
<feature type="domain" description="PLD phosphodiesterase" evidence="7">
    <location>
        <begin position="171"/>
        <end position="198"/>
    </location>
</feature>
<dbReference type="InterPro" id="IPR025202">
    <property type="entry name" value="PLD-like_dom"/>
</dbReference>
<dbReference type="Pfam" id="PF13091">
    <property type="entry name" value="PLDc_2"/>
    <property type="match status" value="2"/>
</dbReference>
<protein>
    <recommendedName>
        <fullName evidence="3">Phospholipase D</fullName>
    </recommendedName>
    <alternativeName>
        <fullName evidence="5">Choline phosphatase</fullName>
    </alternativeName>
</protein>
<dbReference type="Proteomes" id="UP000198994">
    <property type="component" value="Unassembled WGS sequence"/>
</dbReference>
<comment type="subcellular location">
    <subcellularLocation>
        <location evidence="2">Secreted</location>
    </subcellularLocation>
</comment>
<gene>
    <name evidence="8" type="ORF">SAMN04488105_10199</name>
</gene>
<dbReference type="PANTHER" id="PTHR21248">
    <property type="entry name" value="CARDIOLIPIN SYNTHASE"/>
    <property type="match status" value="1"/>
</dbReference>
<dbReference type="SMART" id="SM00155">
    <property type="entry name" value="PLDc"/>
    <property type="match status" value="2"/>
</dbReference>
<evidence type="ECO:0000256" key="5">
    <source>
        <dbReference type="ARBA" id="ARBA00029594"/>
    </source>
</evidence>
<name>A0A1G7AH58_9RHOB</name>
<sequence length="517" mass="56707">MRFLRFVVALALVVVIVGIAVFTMRVLYPLPELEGRSESTHLQPSVETPLGKALLPATDAHPGQSGIWPLADGREAFAARILLARRAQQSIDVQYYIWQTDTTGWILLDELRQAAERGVRVRMLLDDNGIPGLDAELAALNALPDVEIRIFNPFTLRSPKILSYAFDFPRLNHRMHNKSMTVDGAATVVGGRNIGDIYFDYGNGVHYFDADVLAVGPIAAEVEGAFDEYWSSGSSYPAETILPDAPDGMESLLAHAQQARETAVGSDYAQAVADTQLVQRLEAGTLEFEWGEVSLFYDDPAKGLGEAEADALLISHILEIAQPTKSFDLVSAYFIPGHAGTEILNGFVESGVKTRVLTNALAATDVPPVHSAYMRYRGDLVDGGVDVLELRPQADRVKERDLSSMIVGSASSLHAKTFTIDGERIFVGSFNFDPRSAQLNTEMGLLIPSAAMAQALGQVLDDPRQFYVIERDQDGELVWIETAEDGTVTTLHDEPETGAFKRGLVRFMSWLPIEWLL</sequence>
<dbReference type="STRING" id="282683.SAMN04488105_10199"/>
<keyword evidence="6" id="KW-1133">Transmembrane helix</keyword>
<dbReference type="InterPro" id="IPR001736">
    <property type="entry name" value="PLipase_D/transphosphatidylase"/>
</dbReference>
<evidence type="ECO:0000256" key="4">
    <source>
        <dbReference type="ARBA" id="ARBA00022525"/>
    </source>
</evidence>
<dbReference type="GO" id="GO:0032049">
    <property type="term" value="P:cardiolipin biosynthetic process"/>
    <property type="evidence" value="ECO:0007669"/>
    <property type="project" value="UniProtKB-ARBA"/>
</dbReference>
<comment type="function">
    <text evidence="1">Could be a virulence factor.</text>
</comment>
<dbReference type="CDD" id="cd09113">
    <property type="entry name" value="PLDc_ymdC_like_2"/>
    <property type="match status" value="1"/>
</dbReference>
<evidence type="ECO:0000256" key="2">
    <source>
        <dbReference type="ARBA" id="ARBA00004613"/>
    </source>
</evidence>
<evidence type="ECO:0000256" key="3">
    <source>
        <dbReference type="ARBA" id="ARBA00018392"/>
    </source>
</evidence>
<dbReference type="CDD" id="cd09111">
    <property type="entry name" value="PLDc_ymdC_like_1"/>
    <property type="match status" value="1"/>
</dbReference>
<evidence type="ECO:0000259" key="7">
    <source>
        <dbReference type="PROSITE" id="PS50035"/>
    </source>
</evidence>
<keyword evidence="6" id="KW-0812">Transmembrane</keyword>
<proteinExistence type="predicted"/>
<dbReference type="OrthoDB" id="9814092at2"/>
<dbReference type="EMBL" id="FNAV01000001">
    <property type="protein sequence ID" value="SDE13216.1"/>
    <property type="molecule type" value="Genomic_DNA"/>
</dbReference>
<dbReference type="Gene3D" id="3.30.870.10">
    <property type="entry name" value="Endonuclease Chain A"/>
    <property type="match status" value="2"/>
</dbReference>
<dbReference type="SUPFAM" id="SSF56024">
    <property type="entry name" value="Phospholipase D/nuclease"/>
    <property type="match status" value="2"/>
</dbReference>
<feature type="transmembrane region" description="Helical" evidence="6">
    <location>
        <begin position="7"/>
        <end position="28"/>
    </location>
</feature>
<keyword evidence="4" id="KW-0964">Secreted</keyword>
<keyword evidence="9" id="KW-1185">Reference proteome</keyword>
<dbReference type="GO" id="GO:0030572">
    <property type="term" value="F:phosphatidyltransferase activity"/>
    <property type="evidence" value="ECO:0007669"/>
    <property type="project" value="UniProtKB-ARBA"/>
</dbReference>
<dbReference type="GO" id="GO:0005576">
    <property type="term" value="C:extracellular region"/>
    <property type="evidence" value="ECO:0007669"/>
    <property type="project" value="UniProtKB-SubCell"/>
</dbReference>
<dbReference type="PANTHER" id="PTHR21248:SF12">
    <property type="entry name" value="CARDIOLIPIN SYNTHASE C"/>
    <property type="match status" value="1"/>
</dbReference>
<dbReference type="PROSITE" id="PS50035">
    <property type="entry name" value="PLD"/>
    <property type="match status" value="2"/>
</dbReference>
<evidence type="ECO:0000256" key="1">
    <source>
        <dbReference type="ARBA" id="ARBA00003145"/>
    </source>
</evidence>
<evidence type="ECO:0000313" key="8">
    <source>
        <dbReference type="EMBL" id="SDE13216.1"/>
    </source>
</evidence>